<dbReference type="Proteomes" id="UP001209317">
    <property type="component" value="Unassembled WGS sequence"/>
</dbReference>
<dbReference type="RefSeq" id="WP_263037298.1">
    <property type="nucleotide sequence ID" value="NZ_JAOTPL010000004.1"/>
</dbReference>
<dbReference type="Pfam" id="PF04228">
    <property type="entry name" value="Zn_peptidase"/>
    <property type="match status" value="1"/>
</dbReference>
<feature type="region of interest" description="Disordered" evidence="5">
    <location>
        <begin position="1"/>
        <end position="21"/>
    </location>
</feature>
<dbReference type="AlphaFoldDB" id="A0AAE3IQ87"/>
<evidence type="ECO:0000256" key="3">
    <source>
        <dbReference type="ARBA" id="ARBA00022989"/>
    </source>
</evidence>
<evidence type="ECO:0000256" key="5">
    <source>
        <dbReference type="SAM" id="MobiDB-lite"/>
    </source>
</evidence>
<comment type="caution">
    <text evidence="7">The sequence shown here is derived from an EMBL/GenBank/DDBJ whole genome shotgun (WGS) entry which is preliminary data.</text>
</comment>
<evidence type="ECO:0000256" key="1">
    <source>
        <dbReference type="ARBA" id="ARBA00004167"/>
    </source>
</evidence>
<dbReference type="EMBL" id="JAOTPL010000004">
    <property type="protein sequence ID" value="MCU7693812.1"/>
    <property type="molecule type" value="Genomic_DNA"/>
</dbReference>
<keyword evidence="2 6" id="KW-0812">Transmembrane</keyword>
<organism evidence="7 8">
    <name type="scientific">Haoranjiania flava</name>
    <dbReference type="NCBI Taxonomy" id="1856322"/>
    <lineage>
        <taxon>Bacteria</taxon>
        <taxon>Pseudomonadati</taxon>
        <taxon>Bacteroidota</taxon>
        <taxon>Chitinophagia</taxon>
        <taxon>Chitinophagales</taxon>
        <taxon>Chitinophagaceae</taxon>
        <taxon>Haoranjiania</taxon>
    </lineage>
</organism>
<dbReference type="GO" id="GO:0016020">
    <property type="term" value="C:membrane"/>
    <property type="evidence" value="ECO:0007669"/>
    <property type="project" value="UniProtKB-SubCell"/>
</dbReference>
<dbReference type="PANTHER" id="PTHR30168">
    <property type="entry name" value="PUTATIVE MEMBRANE PROTEIN YPFJ"/>
    <property type="match status" value="1"/>
</dbReference>
<keyword evidence="8" id="KW-1185">Reference proteome</keyword>
<name>A0AAE3IQ87_9BACT</name>
<keyword evidence="3 6" id="KW-1133">Transmembrane helix</keyword>
<accession>A0AAE3IQ87</accession>
<protein>
    <submittedName>
        <fullName evidence="7">Zinc metallopeptidase</fullName>
    </submittedName>
</protein>
<sequence length="285" mass="31012">MKWLNPNNSDRNIEDKRGSGGGRGLAFGGIGTIIAVIIALLLGQNPFSFINSVEQMAPQQETAPTGPRPDDALAQHAKYTFNSCNDIWANVFTQQLNKQYQNPTLKMFTGSTRSGCGGASSAMGPFYCPADGKVYLDLTFFNELAQRFNAKGDLAQSYVVAHEVGHHVQNLLGITQQMEAARGRLSQAEYNQLSVKLELQADFLAGLWTHYAEKNGTIGLEPGDIESALQAANAIGDDNIQKQTQGYVVPESFTHGSSAERVYWFKKGYTSGDLSQGDTFNSSLN</sequence>
<gene>
    <name evidence="7" type="ORF">OD355_04690</name>
</gene>
<evidence type="ECO:0000256" key="6">
    <source>
        <dbReference type="SAM" id="Phobius"/>
    </source>
</evidence>
<feature type="compositionally biased region" description="Polar residues" evidence="5">
    <location>
        <begin position="1"/>
        <end position="10"/>
    </location>
</feature>
<feature type="transmembrane region" description="Helical" evidence="6">
    <location>
        <begin position="21"/>
        <end position="42"/>
    </location>
</feature>
<reference evidence="7" key="1">
    <citation type="submission" date="2022-10" db="EMBL/GenBank/DDBJ databases">
        <authorList>
            <person name="Kim H.S."/>
            <person name="Kim J.-S."/>
            <person name="Suh M.K."/>
            <person name="Eom M.K."/>
            <person name="Lee J.-S."/>
        </authorList>
    </citation>
    <scope>NUCLEOTIDE SEQUENCE</scope>
    <source>
        <strain evidence="7">LIP-5</strain>
    </source>
</reference>
<evidence type="ECO:0000313" key="8">
    <source>
        <dbReference type="Proteomes" id="UP001209317"/>
    </source>
</evidence>
<evidence type="ECO:0000256" key="4">
    <source>
        <dbReference type="ARBA" id="ARBA00023136"/>
    </source>
</evidence>
<dbReference type="InterPro" id="IPR007343">
    <property type="entry name" value="Uncharacterised_pept_Zn_put"/>
</dbReference>
<proteinExistence type="predicted"/>
<evidence type="ECO:0000256" key="2">
    <source>
        <dbReference type="ARBA" id="ARBA00022692"/>
    </source>
</evidence>
<dbReference type="PANTHER" id="PTHR30168:SF0">
    <property type="entry name" value="INNER MEMBRANE PROTEIN"/>
    <property type="match status" value="1"/>
</dbReference>
<evidence type="ECO:0000313" key="7">
    <source>
        <dbReference type="EMBL" id="MCU7693812.1"/>
    </source>
</evidence>
<comment type="subcellular location">
    <subcellularLocation>
        <location evidence="1">Membrane</location>
        <topology evidence="1">Single-pass membrane protein</topology>
    </subcellularLocation>
</comment>
<keyword evidence="4 6" id="KW-0472">Membrane</keyword>